<name>A0A4V4HC65_DENBC</name>
<dbReference type="EMBL" id="ML179770">
    <property type="protein sequence ID" value="THU81915.1"/>
    <property type="molecule type" value="Genomic_DNA"/>
</dbReference>
<sequence length="86" mass="9654">SFRKYLFHPETSKWLDMMVWSSAQPHSVEDMVGRVFGVSNKSRSDIGKGENADAGTQEERKGEKENSGLIAVWARDTFGLNKVAYS</sequence>
<organism evidence="2 3">
    <name type="scientific">Dendrothele bispora (strain CBS 962.96)</name>
    <dbReference type="NCBI Taxonomy" id="1314807"/>
    <lineage>
        <taxon>Eukaryota</taxon>
        <taxon>Fungi</taxon>
        <taxon>Dikarya</taxon>
        <taxon>Basidiomycota</taxon>
        <taxon>Agaricomycotina</taxon>
        <taxon>Agaricomycetes</taxon>
        <taxon>Agaricomycetidae</taxon>
        <taxon>Agaricales</taxon>
        <taxon>Agaricales incertae sedis</taxon>
        <taxon>Dendrothele</taxon>
    </lineage>
</organism>
<dbReference type="InterPro" id="IPR023214">
    <property type="entry name" value="HAD_sf"/>
</dbReference>
<proteinExistence type="predicted"/>
<dbReference type="AlphaFoldDB" id="A0A4V4HC65"/>
<gene>
    <name evidence="2" type="ORF">K435DRAFT_591086</name>
</gene>
<evidence type="ECO:0008006" key="4">
    <source>
        <dbReference type="Google" id="ProtNLM"/>
    </source>
</evidence>
<feature type="non-terminal residue" evidence="2">
    <location>
        <position position="1"/>
    </location>
</feature>
<protein>
    <recommendedName>
        <fullName evidence="4">FCP1 homology domain-containing protein</fullName>
    </recommendedName>
</protein>
<dbReference type="Proteomes" id="UP000297245">
    <property type="component" value="Unassembled WGS sequence"/>
</dbReference>
<keyword evidence="3" id="KW-1185">Reference proteome</keyword>
<reference evidence="2 3" key="1">
    <citation type="journal article" date="2019" name="Nat. Ecol. Evol.">
        <title>Megaphylogeny resolves global patterns of mushroom evolution.</title>
        <authorList>
            <person name="Varga T."/>
            <person name="Krizsan K."/>
            <person name="Foldi C."/>
            <person name="Dima B."/>
            <person name="Sanchez-Garcia M."/>
            <person name="Sanchez-Ramirez S."/>
            <person name="Szollosi G.J."/>
            <person name="Szarkandi J.G."/>
            <person name="Papp V."/>
            <person name="Albert L."/>
            <person name="Andreopoulos W."/>
            <person name="Angelini C."/>
            <person name="Antonin V."/>
            <person name="Barry K.W."/>
            <person name="Bougher N.L."/>
            <person name="Buchanan P."/>
            <person name="Buyck B."/>
            <person name="Bense V."/>
            <person name="Catcheside P."/>
            <person name="Chovatia M."/>
            <person name="Cooper J."/>
            <person name="Damon W."/>
            <person name="Desjardin D."/>
            <person name="Finy P."/>
            <person name="Geml J."/>
            <person name="Haridas S."/>
            <person name="Hughes K."/>
            <person name="Justo A."/>
            <person name="Karasinski D."/>
            <person name="Kautmanova I."/>
            <person name="Kiss B."/>
            <person name="Kocsube S."/>
            <person name="Kotiranta H."/>
            <person name="LaButti K.M."/>
            <person name="Lechner B.E."/>
            <person name="Liimatainen K."/>
            <person name="Lipzen A."/>
            <person name="Lukacs Z."/>
            <person name="Mihaltcheva S."/>
            <person name="Morgado L.N."/>
            <person name="Niskanen T."/>
            <person name="Noordeloos M.E."/>
            <person name="Ohm R.A."/>
            <person name="Ortiz-Santana B."/>
            <person name="Ovrebo C."/>
            <person name="Racz N."/>
            <person name="Riley R."/>
            <person name="Savchenko A."/>
            <person name="Shiryaev A."/>
            <person name="Soop K."/>
            <person name="Spirin V."/>
            <person name="Szebenyi C."/>
            <person name="Tomsovsky M."/>
            <person name="Tulloss R.E."/>
            <person name="Uehling J."/>
            <person name="Grigoriev I.V."/>
            <person name="Vagvolgyi C."/>
            <person name="Papp T."/>
            <person name="Martin F.M."/>
            <person name="Miettinen O."/>
            <person name="Hibbett D.S."/>
            <person name="Nagy L.G."/>
        </authorList>
    </citation>
    <scope>NUCLEOTIDE SEQUENCE [LARGE SCALE GENOMIC DNA]</scope>
    <source>
        <strain evidence="2 3">CBS 962.96</strain>
    </source>
</reference>
<evidence type="ECO:0000313" key="3">
    <source>
        <dbReference type="Proteomes" id="UP000297245"/>
    </source>
</evidence>
<feature type="region of interest" description="Disordered" evidence="1">
    <location>
        <begin position="40"/>
        <end position="66"/>
    </location>
</feature>
<accession>A0A4V4HC65</accession>
<dbReference type="OrthoDB" id="1711508at2759"/>
<feature type="compositionally biased region" description="Basic and acidic residues" evidence="1">
    <location>
        <begin position="42"/>
        <end position="66"/>
    </location>
</feature>
<dbReference type="Gene3D" id="3.40.50.1000">
    <property type="entry name" value="HAD superfamily/HAD-like"/>
    <property type="match status" value="1"/>
</dbReference>
<evidence type="ECO:0000313" key="2">
    <source>
        <dbReference type="EMBL" id="THU81915.1"/>
    </source>
</evidence>
<feature type="non-terminal residue" evidence="2">
    <location>
        <position position="86"/>
    </location>
</feature>
<evidence type="ECO:0000256" key="1">
    <source>
        <dbReference type="SAM" id="MobiDB-lite"/>
    </source>
</evidence>